<dbReference type="EMBL" id="AP017924">
    <property type="protein sequence ID" value="BAW19239.1"/>
    <property type="molecule type" value="Genomic_DNA"/>
</dbReference>
<proteinExistence type="predicted"/>
<sequence length="281" mass="30344">MDMSKVSKSDVAQLQRALRENVAPSLNPDGVWGNASVAAFAQFAQTTGTDEAGAMALLHKYADLRYVNDDAYAQAAKALGVPQSYVRAIQQVETTGSSFLPDGRVKILFERQWFYQKLKGAIASNAATRANVAAKLKSTATDVATLMTQMVQQFGDICNPVRGGYQGGAAEWDRLNKAMDFDVESGAQAASYGGYQLMGFNYKGCGYSSGKAMMLALAASESCQFLAMISFIKSNPNLWSSFKAANWAAFAEGYNGSQYKQNNYDTKLASAEQSSRSYNVA</sequence>
<accession>A0A1L7N177</accession>
<dbReference type="Proteomes" id="UP000222831">
    <property type="component" value="Segment"/>
</dbReference>
<keyword evidence="3" id="KW-1185">Reference proteome</keyword>
<feature type="domain" description="N-acetylmuramidase" evidence="1">
    <location>
        <begin position="85"/>
        <end position="273"/>
    </location>
</feature>
<dbReference type="InterPro" id="IPR024408">
    <property type="entry name" value="Muramidase"/>
</dbReference>
<dbReference type="OrthoDB" id="8489at10239"/>
<dbReference type="KEGG" id="vg:40074660"/>
<evidence type="ECO:0000313" key="2">
    <source>
        <dbReference type="EMBL" id="BAW19239.1"/>
    </source>
</evidence>
<evidence type="ECO:0000313" key="3">
    <source>
        <dbReference type="Proteomes" id="UP000222831"/>
    </source>
</evidence>
<dbReference type="Pfam" id="PF11860">
    <property type="entry name" value="Muramidase"/>
    <property type="match status" value="1"/>
</dbReference>
<organism evidence="2 3">
    <name type="scientific">Ralstonia phage RP12</name>
    <dbReference type="NCBI Taxonomy" id="1923889"/>
    <lineage>
        <taxon>Viruses</taxon>
        <taxon>Duplodnaviria</taxon>
        <taxon>Heunggongvirae</taxon>
        <taxon>Uroviricota</taxon>
        <taxon>Caudoviricetes</taxon>
        <taxon>Chimalliviridae</taxon>
        <taxon>Ripduovirus</taxon>
        <taxon>Ripduovirus RP12</taxon>
    </lineage>
</organism>
<dbReference type="RefSeq" id="YP_009598958.1">
    <property type="nucleotide sequence ID" value="NC_041911.1"/>
</dbReference>
<dbReference type="GeneID" id="40074660"/>
<protein>
    <recommendedName>
        <fullName evidence="1">N-acetylmuramidase domain-containing protein</fullName>
    </recommendedName>
</protein>
<reference evidence="2 3" key="1">
    <citation type="submission" date="2016-12" db="EMBL/GenBank/DDBJ databases">
        <title>Characterization of two jumbo phages RP12 and RP31 infecting the phytopathogen Ralstonia solanacearum.</title>
        <authorList>
            <person name="Kawasaki T."/>
            <person name="Yoshikawa G."/>
            <person name="Ogata H."/>
            <person name="Yamada T."/>
        </authorList>
    </citation>
    <scope>NUCLEOTIDE SEQUENCE [LARGE SCALE GENOMIC DNA]</scope>
    <source>
        <strain evidence="2 3">RP12</strain>
    </source>
</reference>
<name>A0A1L7N177_9CAUD</name>
<evidence type="ECO:0000259" key="1">
    <source>
        <dbReference type="Pfam" id="PF11860"/>
    </source>
</evidence>